<keyword evidence="7 9" id="KW-0472">Membrane</keyword>
<evidence type="ECO:0000256" key="8">
    <source>
        <dbReference type="ARBA" id="ARBA00025369"/>
    </source>
</evidence>
<evidence type="ECO:0000313" key="13">
    <source>
        <dbReference type="Proteomes" id="UP001212189"/>
    </source>
</evidence>
<dbReference type="RefSeq" id="WP_269818780.1">
    <property type="nucleotide sequence ID" value="NZ_CP114976.1"/>
</dbReference>
<feature type="transmembrane region" description="Helical" evidence="9">
    <location>
        <begin position="6"/>
        <end position="23"/>
    </location>
</feature>
<dbReference type="InterPro" id="IPR049177">
    <property type="entry name" value="MgtC_SapB_SrpB_YhiD_N"/>
</dbReference>
<dbReference type="PRINTS" id="PR01837">
    <property type="entry name" value="MGTCSAPBPROT"/>
</dbReference>
<evidence type="ECO:0000259" key="10">
    <source>
        <dbReference type="Pfam" id="PF02308"/>
    </source>
</evidence>
<dbReference type="PANTHER" id="PTHR33778:SF3">
    <property type="entry name" value="PROTEIN MGTC"/>
    <property type="match status" value="1"/>
</dbReference>
<evidence type="ECO:0000256" key="1">
    <source>
        <dbReference type="ARBA" id="ARBA00004651"/>
    </source>
</evidence>
<keyword evidence="13" id="KW-1185">Reference proteome</keyword>
<feature type="domain" description="MgtC-like C-terminal" evidence="11">
    <location>
        <begin position="147"/>
        <end position="224"/>
    </location>
</feature>
<evidence type="ECO:0000259" key="11">
    <source>
        <dbReference type="Pfam" id="PF21770"/>
    </source>
</evidence>
<feature type="domain" description="MgtC/SapB/SrpB/YhiD N-terminal" evidence="10">
    <location>
        <begin position="11"/>
        <end position="131"/>
    </location>
</feature>
<evidence type="ECO:0000313" key="12">
    <source>
        <dbReference type="EMBL" id="WBE25838.1"/>
    </source>
</evidence>
<evidence type="ECO:0000256" key="5">
    <source>
        <dbReference type="ARBA" id="ARBA00022692"/>
    </source>
</evidence>
<evidence type="ECO:0000256" key="9">
    <source>
        <dbReference type="RuleBase" id="RU365041"/>
    </source>
</evidence>
<keyword evidence="9" id="KW-0997">Cell inner membrane</keyword>
<dbReference type="Pfam" id="PF02308">
    <property type="entry name" value="MgtC"/>
    <property type="match status" value="1"/>
</dbReference>
<name>A0AAE9VPN9_9GAMM</name>
<evidence type="ECO:0000256" key="7">
    <source>
        <dbReference type="ARBA" id="ARBA00023136"/>
    </source>
</evidence>
<dbReference type="InterPro" id="IPR048640">
    <property type="entry name" value="MgtC-like_C"/>
</dbReference>
<feature type="transmembrane region" description="Helical" evidence="9">
    <location>
        <begin position="59"/>
        <end position="79"/>
    </location>
</feature>
<evidence type="ECO:0000256" key="6">
    <source>
        <dbReference type="ARBA" id="ARBA00022989"/>
    </source>
</evidence>
<evidence type="ECO:0000256" key="2">
    <source>
        <dbReference type="ARBA" id="ARBA00009298"/>
    </source>
</evidence>
<dbReference type="Proteomes" id="UP001212189">
    <property type="component" value="Chromosome"/>
</dbReference>
<reference evidence="12 13" key="1">
    <citation type="submission" date="2022-12" db="EMBL/GenBank/DDBJ databases">
        <title>Coexistence and Characterization of a Novel Tigecycline Resistance gene tet(X) variant and blaNDM-1 in a Pseudomonas caeni Isolate of Chicken Origin.</title>
        <authorList>
            <person name="Lu X."/>
            <person name="Zhang L."/>
            <person name="Li R."/>
            <person name="Wang Z."/>
        </authorList>
    </citation>
    <scope>NUCLEOTIDE SEQUENCE [LARGE SCALE GENOMIC DNA]</scope>
    <source>
        <strain evidence="12 13">CE14</strain>
    </source>
</reference>
<dbReference type="PANTHER" id="PTHR33778">
    <property type="entry name" value="PROTEIN MGTC"/>
    <property type="match status" value="1"/>
</dbReference>
<dbReference type="KEGG" id="dce:O6P33_03060"/>
<gene>
    <name evidence="12" type="ORF">O6P33_03060</name>
</gene>
<organism evidence="12 13">
    <name type="scientific">Denitrificimonas caeni</name>
    <dbReference type="NCBI Taxonomy" id="521720"/>
    <lineage>
        <taxon>Bacteria</taxon>
        <taxon>Pseudomonadati</taxon>
        <taxon>Pseudomonadota</taxon>
        <taxon>Gammaproteobacteria</taxon>
        <taxon>Pseudomonadales</taxon>
        <taxon>Pseudomonadaceae</taxon>
        <taxon>Denitrificimonas</taxon>
    </lineage>
</organism>
<dbReference type="Pfam" id="PF21770">
    <property type="entry name" value="MgtC_SapB_C"/>
    <property type="match status" value="1"/>
</dbReference>
<sequence length="235" mass="25248">MAWESFVWRVIVAMLLGAAIGIERQYRHGMAGLRTNALVATGAALFVLVSNYTGDIGSAGRMAGQVVSGIGFLGAGVIMREGLNVRGLNTAATLWCSAAVGVLSGLGLLWEASLGAVVILSANTLLRAVAKRIDRLGVMGGVVEQRYAIYITCQLAEEVQVRAFLVHSLSDMKFTLRSLLSEDLDKEGFVQVTANLLVPVDKKFRLEKIVSRASLEKGVSAVSWELINDEEEEHA</sequence>
<dbReference type="Gene3D" id="3.30.70.260">
    <property type="match status" value="1"/>
</dbReference>
<feature type="transmembrane region" description="Helical" evidence="9">
    <location>
        <begin position="35"/>
        <end position="53"/>
    </location>
</feature>
<accession>A0AAE9VPN9</accession>
<proteinExistence type="inferred from homology"/>
<dbReference type="EMBL" id="CP114976">
    <property type="protein sequence ID" value="WBE25838.1"/>
    <property type="molecule type" value="Genomic_DNA"/>
</dbReference>
<evidence type="ECO:0000256" key="4">
    <source>
        <dbReference type="ARBA" id="ARBA00022475"/>
    </source>
</evidence>
<comment type="function">
    <text evidence="8">Virulence factor required for growth in low Mg(2+) medium and for intramacrophage survival. May be involved in regulating membrane potential by activating Na(+)/K(+)-ATPase.</text>
</comment>
<dbReference type="GO" id="GO:0005886">
    <property type="term" value="C:plasma membrane"/>
    <property type="evidence" value="ECO:0007669"/>
    <property type="project" value="UniProtKB-SubCell"/>
</dbReference>
<keyword evidence="5 9" id="KW-0812">Transmembrane</keyword>
<dbReference type="AlphaFoldDB" id="A0AAE9VPN9"/>
<keyword evidence="6 9" id="KW-1133">Transmembrane helix</keyword>
<comment type="subcellular location">
    <subcellularLocation>
        <location evidence="9">Cell inner membrane</location>
        <topology evidence="9">Multi-pass membrane protein</topology>
    </subcellularLocation>
    <subcellularLocation>
        <location evidence="1">Cell membrane</location>
        <topology evidence="1">Multi-pass membrane protein</topology>
    </subcellularLocation>
</comment>
<protein>
    <recommendedName>
        <fullName evidence="3 9">Protein MgtC</fullName>
    </recommendedName>
</protein>
<dbReference type="InterPro" id="IPR003416">
    <property type="entry name" value="MgtC/SapB/SrpB/YhiD_fam"/>
</dbReference>
<keyword evidence="4" id="KW-1003">Cell membrane</keyword>
<evidence type="ECO:0000256" key="3">
    <source>
        <dbReference type="ARBA" id="ARBA00013833"/>
    </source>
</evidence>
<comment type="similarity">
    <text evidence="2 9">Belongs to the MgtC/SapB family.</text>
</comment>